<evidence type="ECO:0000256" key="4">
    <source>
        <dbReference type="ARBA" id="ARBA00022989"/>
    </source>
</evidence>
<comment type="caution">
    <text evidence="9">The sequence shown here is derived from an EMBL/GenBank/DDBJ whole genome shotgun (WGS) entry which is preliminary data.</text>
</comment>
<reference evidence="9 10" key="1">
    <citation type="journal article" date="2019" name="Emerg. Microbes Infect.">
        <title>Comprehensive subspecies identification of 175 nontuberculous mycobacteria species based on 7547 genomic profiles.</title>
        <authorList>
            <person name="Matsumoto Y."/>
            <person name="Kinjo T."/>
            <person name="Motooka D."/>
            <person name="Nabeya D."/>
            <person name="Jung N."/>
            <person name="Uechi K."/>
            <person name="Horii T."/>
            <person name="Iida T."/>
            <person name="Fujita J."/>
            <person name="Nakamura S."/>
        </authorList>
    </citation>
    <scope>NUCLEOTIDE SEQUENCE [LARGE SCALE GENOMIC DNA]</scope>
    <source>
        <strain evidence="9 10">JCM 6377</strain>
    </source>
</reference>
<dbReference type="PANTHER" id="PTHR34187:SF2">
    <property type="entry name" value="DUF202 DOMAIN-CONTAINING PROTEIN"/>
    <property type="match status" value="1"/>
</dbReference>
<evidence type="ECO:0000256" key="1">
    <source>
        <dbReference type="ARBA" id="ARBA00004651"/>
    </source>
</evidence>
<dbReference type="InterPro" id="IPR003807">
    <property type="entry name" value="DUF202"/>
</dbReference>
<organism evidence="9 10">
    <name type="scientific">Mycolicibacterium agri</name>
    <name type="common">Mycobacterium agri</name>
    <dbReference type="NCBI Taxonomy" id="36811"/>
    <lineage>
        <taxon>Bacteria</taxon>
        <taxon>Bacillati</taxon>
        <taxon>Actinomycetota</taxon>
        <taxon>Actinomycetes</taxon>
        <taxon>Mycobacteriales</taxon>
        <taxon>Mycobacteriaceae</taxon>
        <taxon>Mycolicibacterium</taxon>
    </lineage>
</organism>
<keyword evidence="3 7" id="KW-0812">Transmembrane</keyword>
<dbReference type="AlphaFoldDB" id="A0A7I9W0K4"/>
<dbReference type="Pfam" id="PF02656">
    <property type="entry name" value="DUF202"/>
    <property type="match status" value="1"/>
</dbReference>
<evidence type="ECO:0000313" key="9">
    <source>
        <dbReference type="EMBL" id="GFG50959.1"/>
    </source>
</evidence>
<evidence type="ECO:0000256" key="6">
    <source>
        <dbReference type="SAM" id="MobiDB-lite"/>
    </source>
</evidence>
<evidence type="ECO:0000256" key="2">
    <source>
        <dbReference type="ARBA" id="ARBA00022475"/>
    </source>
</evidence>
<evidence type="ECO:0000256" key="5">
    <source>
        <dbReference type="ARBA" id="ARBA00023136"/>
    </source>
</evidence>
<feature type="domain" description="DUF202" evidence="8">
    <location>
        <begin position="61"/>
        <end position="127"/>
    </location>
</feature>
<accession>A0A7I9W0K4</accession>
<feature type="region of interest" description="Disordered" evidence="6">
    <location>
        <begin position="15"/>
        <end position="39"/>
    </location>
</feature>
<dbReference type="GO" id="GO:0005886">
    <property type="term" value="C:plasma membrane"/>
    <property type="evidence" value="ECO:0007669"/>
    <property type="project" value="UniProtKB-SubCell"/>
</dbReference>
<name>A0A7I9W0K4_MYCAG</name>
<sequence length="163" mass="17397">MILATLVSGHETKELPVAQTPLGDHRQAPADAPENGGGGLMQRVRARWPPLQSVGQDPDYRFSLANERTFLAWIRTALALLAAGVAAVQLVPAFKFHGGRLILGVTLVLLAIIVAGGSYFRWTANERTMRLGQALQPSIIPRLLAGGLTLIAVVTLFLVIVSG</sequence>
<feature type="transmembrane region" description="Helical" evidence="7">
    <location>
        <begin position="143"/>
        <end position="161"/>
    </location>
</feature>
<dbReference type="PANTHER" id="PTHR34187">
    <property type="entry name" value="FGR18P"/>
    <property type="match status" value="1"/>
</dbReference>
<feature type="transmembrane region" description="Helical" evidence="7">
    <location>
        <begin position="101"/>
        <end position="122"/>
    </location>
</feature>
<gene>
    <name evidence="9" type="ORF">MAGR_24000</name>
</gene>
<dbReference type="InterPro" id="IPR052053">
    <property type="entry name" value="IM_YidH-like"/>
</dbReference>
<proteinExistence type="predicted"/>
<evidence type="ECO:0000259" key="8">
    <source>
        <dbReference type="Pfam" id="PF02656"/>
    </source>
</evidence>
<evidence type="ECO:0000256" key="7">
    <source>
        <dbReference type="SAM" id="Phobius"/>
    </source>
</evidence>
<keyword evidence="2" id="KW-1003">Cell membrane</keyword>
<evidence type="ECO:0000256" key="3">
    <source>
        <dbReference type="ARBA" id="ARBA00022692"/>
    </source>
</evidence>
<dbReference type="EMBL" id="BLKS01000001">
    <property type="protein sequence ID" value="GFG50959.1"/>
    <property type="molecule type" value="Genomic_DNA"/>
</dbReference>
<comment type="subcellular location">
    <subcellularLocation>
        <location evidence="1">Cell membrane</location>
        <topology evidence="1">Multi-pass membrane protein</topology>
    </subcellularLocation>
</comment>
<keyword evidence="5 7" id="KW-0472">Membrane</keyword>
<protein>
    <recommendedName>
        <fullName evidence="8">DUF202 domain-containing protein</fullName>
    </recommendedName>
</protein>
<evidence type="ECO:0000313" key="10">
    <source>
        <dbReference type="Proteomes" id="UP000465302"/>
    </source>
</evidence>
<keyword evidence="4 7" id="KW-1133">Transmembrane helix</keyword>
<dbReference type="Proteomes" id="UP000465302">
    <property type="component" value="Unassembled WGS sequence"/>
</dbReference>
<feature type="transmembrane region" description="Helical" evidence="7">
    <location>
        <begin position="70"/>
        <end position="89"/>
    </location>
</feature>